<evidence type="ECO:0000256" key="1">
    <source>
        <dbReference type="SAM" id="SignalP"/>
    </source>
</evidence>
<evidence type="ECO:0000259" key="2">
    <source>
        <dbReference type="Pfam" id="PF13511"/>
    </source>
</evidence>
<dbReference type="EMBL" id="SLWF01000028">
    <property type="protein sequence ID" value="TCN80960.1"/>
    <property type="molecule type" value="Genomic_DNA"/>
</dbReference>
<organism evidence="3 4">
    <name type="scientific">Shewanella fodinae</name>
    <dbReference type="NCBI Taxonomy" id="552357"/>
    <lineage>
        <taxon>Bacteria</taxon>
        <taxon>Pseudomonadati</taxon>
        <taxon>Pseudomonadota</taxon>
        <taxon>Gammaproteobacteria</taxon>
        <taxon>Alteromonadales</taxon>
        <taxon>Shewanellaceae</taxon>
        <taxon>Shewanella</taxon>
    </lineage>
</organism>
<reference evidence="3 4" key="1">
    <citation type="submission" date="2019-03" db="EMBL/GenBank/DDBJ databases">
        <title>Freshwater and sediment microbial communities from various areas in North America, analyzing microbe dynamics in response to fracking.</title>
        <authorList>
            <person name="Lamendella R."/>
        </authorList>
    </citation>
    <scope>NUCLEOTIDE SEQUENCE [LARGE SCALE GENOMIC DNA]</scope>
    <source>
        <strain evidence="3 4">74A</strain>
    </source>
</reference>
<protein>
    <submittedName>
        <fullName evidence="3">Uncharacterized protein DUF4124</fullName>
    </submittedName>
</protein>
<name>A0A4R2F3T7_9GAMM</name>
<feature type="signal peptide" evidence="1">
    <location>
        <begin position="1"/>
        <end position="17"/>
    </location>
</feature>
<dbReference type="Pfam" id="PF13511">
    <property type="entry name" value="DUF4124"/>
    <property type="match status" value="1"/>
</dbReference>
<keyword evidence="4" id="KW-1185">Reference proteome</keyword>
<evidence type="ECO:0000313" key="3">
    <source>
        <dbReference type="EMBL" id="TCN80960.1"/>
    </source>
</evidence>
<accession>A0A4R2F3T7</accession>
<sequence length="183" mass="19862">MRILLIVLCLLSVAAQATVYKWVDKDGNIHYSDQPHSNAQQVQLNENTDNQVSMAPVKPVNIAGATAVTEQKAIYQVSILSPHHEETIRDNAGDFTVTGDVQPQLASGHYLQLYIDGIATTDAQTSALFSLKDIDRGEHKLQLKVIQQNGKVLASSSEITIFLHQAGLIKPAIPAPSVKRANG</sequence>
<dbReference type="Proteomes" id="UP000294832">
    <property type="component" value="Unassembled WGS sequence"/>
</dbReference>
<evidence type="ECO:0000313" key="4">
    <source>
        <dbReference type="Proteomes" id="UP000294832"/>
    </source>
</evidence>
<feature type="chain" id="PRO_5020292104" evidence="1">
    <location>
        <begin position="18"/>
        <end position="183"/>
    </location>
</feature>
<gene>
    <name evidence="3" type="ORF">EDC91_12820</name>
</gene>
<dbReference type="InterPro" id="IPR025392">
    <property type="entry name" value="DUF4124"/>
</dbReference>
<dbReference type="AlphaFoldDB" id="A0A4R2F3T7"/>
<dbReference type="OrthoDB" id="7062774at2"/>
<proteinExistence type="predicted"/>
<keyword evidence="1" id="KW-0732">Signal</keyword>
<feature type="domain" description="DUF4124" evidence="2">
    <location>
        <begin position="7"/>
        <end position="45"/>
    </location>
</feature>
<dbReference type="RefSeq" id="WP_133040005.1">
    <property type="nucleotide sequence ID" value="NZ_SLWF01000028.1"/>
</dbReference>
<comment type="caution">
    <text evidence="3">The sequence shown here is derived from an EMBL/GenBank/DDBJ whole genome shotgun (WGS) entry which is preliminary data.</text>
</comment>